<keyword evidence="3" id="KW-1185">Reference proteome</keyword>
<organism evidence="2 3">
    <name type="scientific">Panicum virgatum</name>
    <name type="common">Blackwell switchgrass</name>
    <dbReference type="NCBI Taxonomy" id="38727"/>
    <lineage>
        <taxon>Eukaryota</taxon>
        <taxon>Viridiplantae</taxon>
        <taxon>Streptophyta</taxon>
        <taxon>Embryophyta</taxon>
        <taxon>Tracheophyta</taxon>
        <taxon>Spermatophyta</taxon>
        <taxon>Magnoliopsida</taxon>
        <taxon>Liliopsida</taxon>
        <taxon>Poales</taxon>
        <taxon>Poaceae</taxon>
        <taxon>PACMAD clade</taxon>
        <taxon>Panicoideae</taxon>
        <taxon>Panicodae</taxon>
        <taxon>Paniceae</taxon>
        <taxon>Panicinae</taxon>
        <taxon>Panicum</taxon>
        <taxon>Panicum sect. Hiantes</taxon>
    </lineage>
</organism>
<dbReference type="AlphaFoldDB" id="A0A8T0V5R2"/>
<evidence type="ECO:0000313" key="2">
    <source>
        <dbReference type="EMBL" id="KAG2629615.1"/>
    </source>
</evidence>
<reference evidence="2" key="1">
    <citation type="submission" date="2020-05" db="EMBL/GenBank/DDBJ databases">
        <title>WGS assembly of Panicum virgatum.</title>
        <authorList>
            <person name="Lovell J.T."/>
            <person name="Jenkins J."/>
            <person name="Shu S."/>
            <person name="Juenger T.E."/>
            <person name="Schmutz J."/>
        </authorList>
    </citation>
    <scope>NUCLEOTIDE SEQUENCE</scope>
    <source>
        <strain evidence="2">AP13</strain>
    </source>
</reference>
<dbReference type="EMBL" id="CM029041">
    <property type="protein sequence ID" value="KAG2629615.1"/>
    <property type="molecule type" value="Genomic_DNA"/>
</dbReference>
<feature type="compositionally biased region" description="Low complexity" evidence="1">
    <location>
        <begin position="31"/>
        <end position="41"/>
    </location>
</feature>
<evidence type="ECO:0000256" key="1">
    <source>
        <dbReference type="SAM" id="MobiDB-lite"/>
    </source>
</evidence>
<gene>
    <name evidence="2" type="ORF">PVAP13_3KG462001</name>
</gene>
<feature type="compositionally biased region" description="Basic residues" evidence="1">
    <location>
        <begin position="68"/>
        <end position="78"/>
    </location>
</feature>
<feature type="compositionally biased region" description="Polar residues" evidence="1">
    <location>
        <begin position="89"/>
        <end position="99"/>
    </location>
</feature>
<proteinExistence type="predicted"/>
<accession>A0A8T0V5R2</accession>
<feature type="compositionally biased region" description="Pro residues" evidence="1">
    <location>
        <begin position="16"/>
        <end position="30"/>
    </location>
</feature>
<evidence type="ECO:0000313" key="3">
    <source>
        <dbReference type="Proteomes" id="UP000823388"/>
    </source>
</evidence>
<sequence>MPLSVHLNHPASRSAPTPPAAARPLAPPAPASCAASAVPSRRQPRLPLPRLELTTASHAHLDLPHLPPSRRRRLRPSLHPREQRELEVSTASTPACSHP</sequence>
<protein>
    <submittedName>
        <fullName evidence="2">Uncharacterized protein</fullName>
    </submittedName>
</protein>
<comment type="caution">
    <text evidence="2">The sequence shown here is derived from an EMBL/GenBank/DDBJ whole genome shotgun (WGS) entry which is preliminary data.</text>
</comment>
<feature type="region of interest" description="Disordered" evidence="1">
    <location>
        <begin position="1"/>
        <end position="99"/>
    </location>
</feature>
<dbReference type="Proteomes" id="UP000823388">
    <property type="component" value="Chromosome 3K"/>
</dbReference>
<name>A0A8T0V5R2_PANVG</name>